<dbReference type="InterPro" id="IPR020635">
    <property type="entry name" value="Tyr_kinase_cat_dom"/>
</dbReference>
<dbReference type="CDD" id="cd05041">
    <property type="entry name" value="PTKc_Fes_like"/>
    <property type="match status" value="1"/>
</dbReference>
<evidence type="ECO:0000313" key="19">
    <source>
        <dbReference type="EMBL" id="VVC30663.1"/>
    </source>
</evidence>
<dbReference type="Gene3D" id="1.10.510.10">
    <property type="entry name" value="Transferase(Phosphotransferase) domain 1"/>
    <property type="match status" value="1"/>
</dbReference>
<dbReference type="Gene3D" id="1.20.1270.60">
    <property type="entry name" value="Arfaptin homology (AH) domain/BAR domain"/>
    <property type="match status" value="1"/>
</dbReference>
<dbReference type="InterPro" id="IPR000980">
    <property type="entry name" value="SH2"/>
</dbReference>
<feature type="domain" description="Protein kinase" evidence="17">
    <location>
        <begin position="647"/>
        <end position="901"/>
    </location>
</feature>
<dbReference type="GO" id="GO:0002009">
    <property type="term" value="P:morphogenesis of an epithelium"/>
    <property type="evidence" value="ECO:0007669"/>
    <property type="project" value="UniProtKB-ARBA"/>
</dbReference>
<keyword evidence="4 11" id="KW-0547">Nucleotide-binding</keyword>
<evidence type="ECO:0000256" key="9">
    <source>
        <dbReference type="ARBA" id="ARBA00051245"/>
    </source>
</evidence>
<keyword evidence="20" id="KW-1185">Reference proteome</keyword>
<dbReference type="Gene3D" id="3.30.505.10">
    <property type="entry name" value="SH2 domain"/>
    <property type="match status" value="1"/>
</dbReference>
<dbReference type="PRINTS" id="PR00109">
    <property type="entry name" value="TYRKINASE"/>
</dbReference>
<dbReference type="PROSITE" id="PS00109">
    <property type="entry name" value="PROTEIN_KINASE_TYR"/>
    <property type="match status" value="1"/>
</dbReference>
<evidence type="ECO:0000256" key="6">
    <source>
        <dbReference type="ARBA" id="ARBA00022840"/>
    </source>
</evidence>
<dbReference type="CDD" id="cd10361">
    <property type="entry name" value="SH2_Fps_family"/>
    <property type="match status" value="1"/>
</dbReference>
<dbReference type="InterPro" id="IPR027267">
    <property type="entry name" value="AH/BAR_dom_sf"/>
</dbReference>
<evidence type="ECO:0000256" key="11">
    <source>
        <dbReference type="PIRSR" id="PIRSR000632-2"/>
    </source>
</evidence>
<feature type="binding site" evidence="11">
    <location>
        <begin position="653"/>
        <end position="661"/>
    </location>
    <ligand>
        <name>ATP</name>
        <dbReference type="ChEBI" id="CHEBI:30616"/>
    </ligand>
</feature>
<dbReference type="InterPro" id="IPR016250">
    <property type="entry name" value="Tyr-prot_kinase_Fes/Fps"/>
</dbReference>
<dbReference type="AlphaFoldDB" id="A0A5E4MGU9"/>
<protein>
    <recommendedName>
        <fullName evidence="1">non-specific protein-tyrosine kinase</fullName>
        <ecNumber evidence="1">2.7.10.2</ecNumber>
    </recommendedName>
</protein>
<evidence type="ECO:0000256" key="3">
    <source>
        <dbReference type="ARBA" id="ARBA00022679"/>
    </source>
</evidence>
<dbReference type="Proteomes" id="UP000325440">
    <property type="component" value="Unassembled WGS sequence"/>
</dbReference>
<dbReference type="SMART" id="SM00252">
    <property type="entry name" value="SH2"/>
    <property type="match status" value="1"/>
</dbReference>
<feature type="domain" description="SH2" evidence="16">
    <location>
        <begin position="544"/>
        <end position="635"/>
    </location>
</feature>
<dbReference type="PROSITE" id="PS51741">
    <property type="entry name" value="F_BAR"/>
    <property type="match status" value="1"/>
</dbReference>
<evidence type="ECO:0000256" key="4">
    <source>
        <dbReference type="ARBA" id="ARBA00022741"/>
    </source>
</evidence>
<organism evidence="19 20">
    <name type="scientific">Cinara cedri</name>
    <dbReference type="NCBI Taxonomy" id="506608"/>
    <lineage>
        <taxon>Eukaryota</taxon>
        <taxon>Metazoa</taxon>
        <taxon>Ecdysozoa</taxon>
        <taxon>Arthropoda</taxon>
        <taxon>Hexapoda</taxon>
        <taxon>Insecta</taxon>
        <taxon>Pterygota</taxon>
        <taxon>Neoptera</taxon>
        <taxon>Paraneoptera</taxon>
        <taxon>Hemiptera</taxon>
        <taxon>Sternorrhyncha</taxon>
        <taxon>Aphidomorpha</taxon>
        <taxon>Aphidoidea</taxon>
        <taxon>Aphididae</taxon>
        <taxon>Lachninae</taxon>
        <taxon>Cinara</taxon>
    </lineage>
</organism>
<dbReference type="Gene3D" id="3.30.200.20">
    <property type="entry name" value="Phosphorylase Kinase, domain 1"/>
    <property type="match status" value="1"/>
</dbReference>
<dbReference type="InterPro" id="IPR050198">
    <property type="entry name" value="Non-receptor_tyrosine_kinases"/>
</dbReference>
<evidence type="ECO:0000256" key="2">
    <source>
        <dbReference type="ARBA" id="ARBA00022553"/>
    </source>
</evidence>
<evidence type="ECO:0000256" key="13">
    <source>
        <dbReference type="PROSITE-ProRule" id="PRU01077"/>
    </source>
</evidence>
<evidence type="ECO:0000313" key="20">
    <source>
        <dbReference type="Proteomes" id="UP000325440"/>
    </source>
</evidence>
<dbReference type="Pfam" id="PF00017">
    <property type="entry name" value="SH2"/>
    <property type="match status" value="1"/>
</dbReference>
<evidence type="ECO:0000256" key="1">
    <source>
        <dbReference type="ARBA" id="ARBA00011903"/>
    </source>
</evidence>
<dbReference type="PIRSF" id="PIRSF000632">
    <property type="entry name" value="TyrPK_fps"/>
    <property type="match status" value="1"/>
</dbReference>
<dbReference type="InterPro" id="IPR031160">
    <property type="entry name" value="F_BAR_dom"/>
</dbReference>
<dbReference type="PROSITE" id="PS00107">
    <property type="entry name" value="PROTEIN_KINASE_ATP"/>
    <property type="match status" value="1"/>
</dbReference>
<keyword evidence="8" id="KW-0829">Tyrosine-protein kinase</keyword>
<dbReference type="OrthoDB" id="546826at2759"/>
<dbReference type="PROSITE" id="PS50001">
    <property type="entry name" value="SH2"/>
    <property type="match status" value="1"/>
</dbReference>
<dbReference type="PANTHER" id="PTHR24418">
    <property type="entry name" value="TYROSINE-PROTEIN KINASE"/>
    <property type="match status" value="1"/>
</dbReference>
<evidence type="ECO:0000256" key="7">
    <source>
        <dbReference type="ARBA" id="ARBA00023054"/>
    </source>
</evidence>
<proteinExistence type="predicted"/>
<sequence length="933" mass="104821">MGYTGGNATTQGQPEYEALVGRQEAEIRMLEVMRRCVTSKLKCDREYAASLSAVCAQGFKCGMGGASTGGGGTAGESSSSGGSLVSGAWKRLLDELDAASRAIRGVCDRIEKNTLDRIAGICAEKRKAKKAYQDEYNKISLQYNNLVDELARKKADYTKHLETYRSMRSRFEEHFFKSGRGGRKLDDVREKYQRACRRLHLVHNEYVLLIAEAQESERDFQTVMMPAFMQHHQQELENIVADWKNALTELAVQWNPASEEFVQIGLRMESCTDIIQPCEEYNDYTKKTDRSDVEITFDDALVQGDTSGHLQANQLAVDNLTMDWVRNKMTELETRLKDCQDAMETSMENKSENNSEFQLIELKSEEHRLQRQVDVIKKALFEIGCEELPSGCDLPSLDINDIDITVDGTLKRPSLGNVSQASSIMTIATTLATSSLVDILRKPFRRKSVPNSGNGNLSTDSNSVQNNHSAITTTTASSGVGLNSDNNNHYHSDSLDGNDGSVIVDMRPIVTPVPYQTFAADNSNNFLPSSVIGSSIKSLIEEEWFHGVLPREEVVRLLTKEGDFLVRETTRNDENQTVLSVCWGGHKHFIVQTTSDGEFRFEGPSFPTIQELITYQYQSALPVTSRSGAILRQPIHRERWELNNDDVMLLEKIGRGNFGDVYKARLRSTNKEVAVKTCRVTVPDEHKKKFLQEGRILKQYDHPNVVKLIGICVQKQPIMIVMELVAGGSLLSYLRNNSKTLTVLQLVSMCRDAAAGMMYLESKNCIHRDLAARNCLVGDSNKVKISDFGMSREEEEYIVSDGMKQIPIKWTAPEALNFGKYTTLCDVWSYGVLCWEIFAKGGTPYSGLSNSKAREKIDTGYRMPAPEGTPEEIYRLMLQCWQYQPENRPHFDRIYATMESLVKSLSPVSPKMRIVDGAKSNDISNVALFMLRI</sequence>
<name>A0A5E4MGU9_9HEMI</name>
<evidence type="ECO:0000256" key="10">
    <source>
        <dbReference type="PIRSR" id="PIRSR000632-1"/>
    </source>
</evidence>
<dbReference type="GO" id="GO:0004715">
    <property type="term" value="F:non-membrane spanning protein tyrosine kinase activity"/>
    <property type="evidence" value="ECO:0007669"/>
    <property type="project" value="UniProtKB-EC"/>
</dbReference>
<feature type="domain" description="F-BAR" evidence="18">
    <location>
        <begin position="1"/>
        <end position="280"/>
    </location>
</feature>
<evidence type="ECO:0000259" key="17">
    <source>
        <dbReference type="PROSITE" id="PS50011"/>
    </source>
</evidence>
<dbReference type="SUPFAM" id="SSF56112">
    <property type="entry name" value="Protein kinase-like (PK-like)"/>
    <property type="match status" value="1"/>
</dbReference>
<dbReference type="FunFam" id="1.10.510.10:FF:000212">
    <property type="entry name" value="Tyrosine-protein kinase"/>
    <property type="match status" value="1"/>
</dbReference>
<keyword evidence="2" id="KW-0597">Phosphoprotein</keyword>
<dbReference type="InterPro" id="IPR017441">
    <property type="entry name" value="Protein_kinase_ATP_BS"/>
</dbReference>
<dbReference type="Pfam" id="PF07714">
    <property type="entry name" value="PK_Tyr_Ser-Thr"/>
    <property type="match status" value="1"/>
</dbReference>
<dbReference type="SUPFAM" id="SSF55550">
    <property type="entry name" value="SH2 domain"/>
    <property type="match status" value="1"/>
</dbReference>
<reference evidence="19 20" key="1">
    <citation type="submission" date="2019-08" db="EMBL/GenBank/DDBJ databases">
        <authorList>
            <person name="Alioto T."/>
            <person name="Alioto T."/>
            <person name="Gomez Garrido J."/>
        </authorList>
    </citation>
    <scope>NUCLEOTIDE SEQUENCE [LARGE SCALE GENOMIC DNA]</scope>
</reference>
<evidence type="ECO:0000256" key="12">
    <source>
        <dbReference type="PROSITE-ProRule" id="PRU00191"/>
    </source>
</evidence>
<feature type="binding site" evidence="11 14">
    <location>
        <position position="676"/>
    </location>
    <ligand>
        <name>ATP</name>
        <dbReference type="ChEBI" id="CHEBI:30616"/>
    </ligand>
</feature>
<gene>
    <name evidence="19" type="ORF">CINCED_3A025431</name>
</gene>
<evidence type="ECO:0000259" key="18">
    <source>
        <dbReference type="PROSITE" id="PS51741"/>
    </source>
</evidence>
<keyword evidence="5 19" id="KW-0418">Kinase</keyword>
<evidence type="ECO:0000256" key="8">
    <source>
        <dbReference type="ARBA" id="ARBA00023137"/>
    </source>
</evidence>
<dbReference type="InterPro" id="IPR008266">
    <property type="entry name" value="Tyr_kinase_AS"/>
</dbReference>
<dbReference type="SMART" id="SM00219">
    <property type="entry name" value="TyrKc"/>
    <property type="match status" value="1"/>
</dbReference>
<dbReference type="FunFam" id="3.30.200.20:FF:000089">
    <property type="entry name" value="Tyrosine-protein kinase"/>
    <property type="match status" value="1"/>
</dbReference>
<dbReference type="InterPro" id="IPR000719">
    <property type="entry name" value="Prot_kinase_dom"/>
</dbReference>
<dbReference type="InterPro" id="IPR001245">
    <property type="entry name" value="Ser-Thr/Tyr_kinase_cat_dom"/>
</dbReference>
<evidence type="ECO:0000259" key="16">
    <source>
        <dbReference type="PROSITE" id="PS50001"/>
    </source>
</evidence>
<dbReference type="GO" id="GO:0005524">
    <property type="term" value="F:ATP binding"/>
    <property type="evidence" value="ECO:0007669"/>
    <property type="project" value="UniProtKB-UniRule"/>
</dbReference>
<feature type="coiled-coil region" evidence="15">
    <location>
        <begin position="322"/>
        <end position="379"/>
    </location>
</feature>
<accession>A0A5E4MGU9</accession>
<keyword evidence="7 13" id="KW-0175">Coiled coil</keyword>
<dbReference type="SUPFAM" id="SSF103657">
    <property type="entry name" value="BAR/IMD domain-like"/>
    <property type="match status" value="1"/>
</dbReference>
<comment type="catalytic activity">
    <reaction evidence="9">
        <text>L-tyrosyl-[protein] + ATP = O-phospho-L-tyrosyl-[protein] + ADP + H(+)</text>
        <dbReference type="Rhea" id="RHEA:10596"/>
        <dbReference type="Rhea" id="RHEA-COMP:10136"/>
        <dbReference type="Rhea" id="RHEA-COMP:20101"/>
        <dbReference type="ChEBI" id="CHEBI:15378"/>
        <dbReference type="ChEBI" id="CHEBI:30616"/>
        <dbReference type="ChEBI" id="CHEBI:46858"/>
        <dbReference type="ChEBI" id="CHEBI:61978"/>
        <dbReference type="ChEBI" id="CHEBI:456216"/>
        <dbReference type="EC" id="2.7.10.2"/>
    </reaction>
</comment>
<evidence type="ECO:0000256" key="15">
    <source>
        <dbReference type="SAM" id="Coils"/>
    </source>
</evidence>
<dbReference type="InterPro" id="IPR035849">
    <property type="entry name" value="Fes/Fps/Fer_SH2"/>
</dbReference>
<keyword evidence="3" id="KW-0808">Transferase</keyword>
<dbReference type="PROSITE" id="PS50011">
    <property type="entry name" value="PROTEIN_KINASE_DOM"/>
    <property type="match status" value="1"/>
</dbReference>
<dbReference type="InterPro" id="IPR036860">
    <property type="entry name" value="SH2_dom_sf"/>
</dbReference>
<evidence type="ECO:0000256" key="5">
    <source>
        <dbReference type="ARBA" id="ARBA00022777"/>
    </source>
</evidence>
<keyword evidence="6 11" id="KW-0067">ATP-binding</keyword>
<dbReference type="FunFam" id="3.30.505.10:FF:000051">
    <property type="entry name" value="Tyrosine-protein kinase"/>
    <property type="match status" value="1"/>
</dbReference>
<dbReference type="InterPro" id="IPR011009">
    <property type="entry name" value="Kinase-like_dom_sf"/>
</dbReference>
<keyword evidence="12" id="KW-0727">SH2 domain</keyword>
<evidence type="ECO:0000256" key="14">
    <source>
        <dbReference type="PROSITE-ProRule" id="PRU10141"/>
    </source>
</evidence>
<dbReference type="EMBL" id="CABPRJ010000530">
    <property type="protein sequence ID" value="VVC30663.1"/>
    <property type="molecule type" value="Genomic_DNA"/>
</dbReference>
<feature type="active site" description="Proton acceptor" evidence="10">
    <location>
        <position position="769"/>
    </location>
</feature>
<dbReference type="EC" id="2.7.10.2" evidence="1"/>